<dbReference type="EMBL" id="FCOX02000052">
    <property type="protein sequence ID" value="SAL03156.1"/>
    <property type="molecule type" value="Genomic_DNA"/>
</dbReference>
<evidence type="ECO:0000313" key="8">
    <source>
        <dbReference type="EMBL" id="SAL03156.1"/>
    </source>
</evidence>
<dbReference type="InterPro" id="IPR044770">
    <property type="entry name" value="MFS_spinster-like"/>
</dbReference>
<keyword evidence="3 6" id="KW-0812">Transmembrane</keyword>
<dbReference type="RefSeq" id="WP_062610630.1">
    <property type="nucleotide sequence ID" value="NZ_FCOX02000052.1"/>
</dbReference>
<dbReference type="Gene3D" id="1.20.1250.20">
    <property type="entry name" value="MFS general substrate transporter like domains"/>
    <property type="match status" value="1"/>
</dbReference>
<dbReference type="PROSITE" id="PS50850">
    <property type="entry name" value="MFS"/>
    <property type="match status" value="1"/>
</dbReference>
<evidence type="ECO:0000313" key="9">
    <source>
        <dbReference type="Proteomes" id="UP000071859"/>
    </source>
</evidence>
<keyword evidence="5 6" id="KW-0472">Membrane</keyword>
<keyword evidence="9" id="KW-1185">Reference proteome</keyword>
<feature type="transmembrane region" description="Helical" evidence="6">
    <location>
        <begin position="103"/>
        <end position="124"/>
    </location>
</feature>
<feature type="transmembrane region" description="Helical" evidence="6">
    <location>
        <begin position="314"/>
        <end position="337"/>
    </location>
</feature>
<gene>
    <name evidence="8" type="ORF">AWB78_06524</name>
</gene>
<dbReference type="InterPro" id="IPR011701">
    <property type="entry name" value="MFS"/>
</dbReference>
<feature type="transmembrane region" description="Helical" evidence="6">
    <location>
        <begin position="288"/>
        <end position="308"/>
    </location>
</feature>
<comment type="subcellular location">
    <subcellularLocation>
        <location evidence="1">Membrane</location>
        <topology evidence="1">Multi-pass membrane protein</topology>
    </subcellularLocation>
</comment>
<dbReference type="SUPFAM" id="SSF103473">
    <property type="entry name" value="MFS general substrate transporter"/>
    <property type="match status" value="1"/>
</dbReference>
<evidence type="ECO:0000256" key="6">
    <source>
        <dbReference type="SAM" id="Phobius"/>
    </source>
</evidence>
<sequence>MIRWKNYPRSVLAMLLVIHVLAHIDRNMLLGFSPQITRDLALSNAQYGLLVGAVWVLSYGVMAVFMGTLADRFSRTRVMAVGILIWSVCTAASGAAHNFEQMVVARFLVATGEAALVPAAVSLLTELFSAQRRSTAVGVFFMGIPLGVGLSFLLAGTLGVTQGWRGTFYLLGMIGAVIAVCLLLFKDRRDAHEASPRGAPFVQQVRGTLDAIRITPAVLWTIIGFAVVNVVFAGLSFVQLWLVRERGFDAAAIARQIGLLQIMFGVLGSAVGGVLGDRLGNRMRGGHANVIVAMILLCGPLMVAYRFAQPGSPLFYTGMCASFFLPLALYGPALSVMHTLTPPQMRSTVTGFAMLLLNIFAIAMGSAAVGAISDRLNIAGSSHALTTALLGTDFLVIASAGFFLLVAAKVRANTPCPSGGQLAPQCQCSQ</sequence>
<dbReference type="PANTHER" id="PTHR23505">
    <property type="entry name" value="SPINSTER"/>
    <property type="match status" value="1"/>
</dbReference>
<feature type="transmembrane region" description="Helical" evidence="6">
    <location>
        <begin position="217"/>
        <end position="241"/>
    </location>
</feature>
<keyword evidence="2" id="KW-0813">Transport</keyword>
<evidence type="ECO:0000256" key="2">
    <source>
        <dbReference type="ARBA" id="ARBA00022448"/>
    </source>
</evidence>
<dbReference type="GO" id="GO:0016020">
    <property type="term" value="C:membrane"/>
    <property type="evidence" value="ECO:0007669"/>
    <property type="project" value="UniProtKB-SubCell"/>
</dbReference>
<dbReference type="PANTHER" id="PTHR23505:SF79">
    <property type="entry name" value="PROTEIN SPINSTER"/>
    <property type="match status" value="1"/>
</dbReference>
<feature type="transmembrane region" description="Helical" evidence="6">
    <location>
        <begin position="253"/>
        <end position="276"/>
    </location>
</feature>
<feature type="transmembrane region" description="Helical" evidence="6">
    <location>
        <begin position="78"/>
        <end position="97"/>
    </location>
</feature>
<feature type="transmembrane region" description="Helical" evidence="6">
    <location>
        <begin position="384"/>
        <end position="408"/>
    </location>
</feature>
<feature type="transmembrane region" description="Helical" evidence="6">
    <location>
        <begin position="136"/>
        <end position="160"/>
    </location>
</feature>
<feature type="domain" description="Major facilitator superfamily (MFS) profile" evidence="7">
    <location>
        <begin position="11"/>
        <end position="411"/>
    </location>
</feature>
<evidence type="ECO:0000259" key="7">
    <source>
        <dbReference type="PROSITE" id="PS50850"/>
    </source>
</evidence>
<protein>
    <submittedName>
        <fullName evidence="8">Major facilitator superfamily transporter phthalate permease</fullName>
    </submittedName>
</protein>
<dbReference type="InterPro" id="IPR020846">
    <property type="entry name" value="MFS_dom"/>
</dbReference>
<dbReference type="Pfam" id="PF07690">
    <property type="entry name" value="MFS_1"/>
    <property type="match status" value="1"/>
</dbReference>
<reference evidence="8" key="1">
    <citation type="submission" date="2016-01" db="EMBL/GenBank/DDBJ databases">
        <authorList>
            <person name="Peeters C."/>
        </authorList>
    </citation>
    <scope>NUCLEOTIDE SEQUENCE</scope>
    <source>
        <strain evidence="8">LMG 29321</strain>
    </source>
</reference>
<proteinExistence type="predicted"/>
<evidence type="ECO:0000256" key="4">
    <source>
        <dbReference type="ARBA" id="ARBA00022989"/>
    </source>
</evidence>
<dbReference type="InterPro" id="IPR036259">
    <property type="entry name" value="MFS_trans_sf"/>
</dbReference>
<dbReference type="Proteomes" id="UP000071859">
    <property type="component" value="Unassembled WGS sequence"/>
</dbReference>
<evidence type="ECO:0000256" key="1">
    <source>
        <dbReference type="ARBA" id="ARBA00004141"/>
    </source>
</evidence>
<evidence type="ECO:0000256" key="3">
    <source>
        <dbReference type="ARBA" id="ARBA00022692"/>
    </source>
</evidence>
<evidence type="ECO:0000256" key="5">
    <source>
        <dbReference type="ARBA" id="ARBA00023136"/>
    </source>
</evidence>
<accession>A0A158E9T1</accession>
<comment type="caution">
    <text evidence="8">The sequence shown here is derived from an EMBL/GenBank/DDBJ whole genome shotgun (WGS) entry which is preliminary data.</text>
</comment>
<feature type="transmembrane region" description="Helical" evidence="6">
    <location>
        <begin position="349"/>
        <end position="372"/>
    </location>
</feature>
<feature type="transmembrane region" description="Helical" evidence="6">
    <location>
        <begin position="166"/>
        <end position="185"/>
    </location>
</feature>
<dbReference type="GO" id="GO:0022857">
    <property type="term" value="F:transmembrane transporter activity"/>
    <property type="evidence" value="ECO:0007669"/>
    <property type="project" value="InterPro"/>
</dbReference>
<dbReference type="AlphaFoldDB" id="A0A158E9T1"/>
<keyword evidence="4 6" id="KW-1133">Transmembrane helix</keyword>
<dbReference type="OrthoDB" id="6057322at2"/>
<feature type="transmembrane region" description="Helical" evidence="6">
    <location>
        <begin position="46"/>
        <end position="66"/>
    </location>
</feature>
<organism evidence="8 9">
    <name type="scientific">Caballeronia calidae</name>
    <dbReference type="NCBI Taxonomy" id="1777139"/>
    <lineage>
        <taxon>Bacteria</taxon>
        <taxon>Pseudomonadati</taxon>
        <taxon>Pseudomonadota</taxon>
        <taxon>Betaproteobacteria</taxon>
        <taxon>Burkholderiales</taxon>
        <taxon>Burkholderiaceae</taxon>
        <taxon>Caballeronia</taxon>
    </lineage>
</organism>
<name>A0A158E9T1_9BURK</name>